<dbReference type="EMBL" id="JBBJCI010000428">
    <property type="protein sequence ID" value="KAK7230505.1"/>
    <property type="molecule type" value="Genomic_DNA"/>
</dbReference>
<dbReference type="PANTHER" id="PTHR10736">
    <property type="entry name" value="BESTROPHIN"/>
    <property type="match status" value="1"/>
</dbReference>
<comment type="subcellular location">
    <subcellularLocation>
        <location evidence="1">Membrane</location>
    </subcellularLocation>
</comment>
<keyword evidence="2 6" id="KW-0812">Transmembrane</keyword>
<comment type="caution">
    <text evidence="7">The sequence shown here is derived from an EMBL/GenBank/DDBJ whole genome shotgun (WGS) entry which is preliminary data.</text>
</comment>
<dbReference type="PANTHER" id="PTHR10736:SF0">
    <property type="entry name" value="BESTROPHIN HOMOLOG"/>
    <property type="match status" value="1"/>
</dbReference>
<organism evidence="7 8">
    <name type="scientific">Aureococcus anophagefferens</name>
    <name type="common">Harmful bloom alga</name>
    <dbReference type="NCBI Taxonomy" id="44056"/>
    <lineage>
        <taxon>Eukaryota</taxon>
        <taxon>Sar</taxon>
        <taxon>Stramenopiles</taxon>
        <taxon>Ochrophyta</taxon>
        <taxon>Pelagophyceae</taxon>
        <taxon>Pelagomonadales</taxon>
        <taxon>Pelagomonadaceae</taxon>
        <taxon>Aureococcus</taxon>
    </lineage>
</organism>
<accession>A0ABR1FGT9</accession>
<feature type="transmembrane region" description="Helical" evidence="6">
    <location>
        <begin position="45"/>
        <end position="64"/>
    </location>
</feature>
<dbReference type="Proteomes" id="UP001363151">
    <property type="component" value="Unassembled WGS sequence"/>
</dbReference>
<dbReference type="InterPro" id="IPR000615">
    <property type="entry name" value="Bestrophin"/>
</dbReference>
<dbReference type="InterPro" id="IPR021134">
    <property type="entry name" value="Bestrophin-like"/>
</dbReference>
<protein>
    <submittedName>
        <fullName evidence="7">Bestrophin</fullName>
    </submittedName>
</protein>
<evidence type="ECO:0000256" key="6">
    <source>
        <dbReference type="SAM" id="Phobius"/>
    </source>
</evidence>
<feature type="transmembrane region" description="Helical" evidence="6">
    <location>
        <begin position="286"/>
        <end position="306"/>
    </location>
</feature>
<evidence type="ECO:0000313" key="8">
    <source>
        <dbReference type="Proteomes" id="UP001363151"/>
    </source>
</evidence>
<evidence type="ECO:0000256" key="5">
    <source>
        <dbReference type="ARBA" id="ARBA00034769"/>
    </source>
</evidence>
<name>A0ABR1FGT9_AURAN</name>
<evidence type="ECO:0000313" key="7">
    <source>
        <dbReference type="EMBL" id="KAK7230505.1"/>
    </source>
</evidence>
<feature type="transmembrane region" description="Helical" evidence="6">
    <location>
        <begin position="243"/>
        <end position="266"/>
    </location>
</feature>
<evidence type="ECO:0000256" key="2">
    <source>
        <dbReference type="ARBA" id="ARBA00022692"/>
    </source>
</evidence>
<evidence type="ECO:0000256" key="3">
    <source>
        <dbReference type="ARBA" id="ARBA00022989"/>
    </source>
</evidence>
<sequence>MPDRLVEVGYQPSPYRSVRYALPEKRARCAMLRMLLSWRASLWKAVWRELAVWLFLYFALSLAYRVAMTEDQRHVFNRICSYSIYYTSAFNFGSLSLFLGFYVSYVSTRWWQMYTTLPYIDTMANALKACTADDGATTKRVIKYCQLCYLVTCRSVSRHARALYPRLEDCARDGWLDAADRDAFEAVSRELPHGSAWWIPIMWSASLLKDARASGAVASDQALTFLTRELLNFRSQCGRMLDFDMIGVPLLYTQVVTVACYSYFVFCLVGRAQYTRPRQLGDPIDLYFPFFSAVEFVLIIGWLKVASKMLDPYGQRCLLTFDATDATFDLIWVLMRNREVGDAIVNFGHPKAAPRGDPWPPAGFARTPEAEAVLCDGEGTPARRGSPLMVV</sequence>
<comment type="similarity">
    <text evidence="5">Belongs to the anion channel-forming bestrophin (TC 1.A.46) family. Calcium-sensitive chloride channel subfamily.</text>
</comment>
<keyword evidence="8" id="KW-1185">Reference proteome</keyword>
<gene>
    <name evidence="7" type="primary">BEST3</name>
    <name evidence="7" type="ORF">SO694_0017703</name>
</gene>
<keyword evidence="3 6" id="KW-1133">Transmembrane helix</keyword>
<proteinExistence type="inferred from homology"/>
<evidence type="ECO:0000256" key="1">
    <source>
        <dbReference type="ARBA" id="ARBA00004370"/>
    </source>
</evidence>
<keyword evidence="4 6" id="KW-0472">Membrane</keyword>
<feature type="transmembrane region" description="Helical" evidence="6">
    <location>
        <begin position="84"/>
        <end position="105"/>
    </location>
</feature>
<evidence type="ECO:0000256" key="4">
    <source>
        <dbReference type="ARBA" id="ARBA00023136"/>
    </source>
</evidence>
<reference evidence="7 8" key="1">
    <citation type="submission" date="2024-03" db="EMBL/GenBank/DDBJ databases">
        <title>Aureococcus anophagefferens CCMP1851 and Kratosvirus quantuckense: Draft genome of a second virus-susceptible host strain in the model system.</title>
        <authorList>
            <person name="Chase E."/>
            <person name="Truchon A.R."/>
            <person name="Schepens W."/>
            <person name="Wilhelm S.W."/>
        </authorList>
    </citation>
    <scope>NUCLEOTIDE SEQUENCE [LARGE SCALE GENOMIC DNA]</scope>
    <source>
        <strain evidence="7 8">CCMP1851</strain>
    </source>
</reference>
<dbReference type="Pfam" id="PF01062">
    <property type="entry name" value="Bestrophin"/>
    <property type="match status" value="1"/>
</dbReference>